<reference evidence="3 4" key="1">
    <citation type="submission" date="2020-08" db="EMBL/GenBank/DDBJ databases">
        <title>Genomic Encyclopedia of Type Strains, Phase IV (KMG-IV): sequencing the most valuable type-strain genomes for metagenomic binning, comparative biology and taxonomic classification.</title>
        <authorList>
            <person name="Goeker M."/>
        </authorList>
    </citation>
    <scope>NUCLEOTIDE SEQUENCE [LARGE SCALE GENOMIC DNA]</scope>
    <source>
        <strain evidence="3 4">DSM 45385</strain>
    </source>
</reference>
<keyword evidence="4" id="KW-1185">Reference proteome</keyword>
<gene>
    <name evidence="3" type="ORF">HNR40_005744</name>
</gene>
<feature type="transmembrane region" description="Helical" evidence="2">
    <location>
        <begin position="128"/>
        <end position="149"/>
    </location>
</feature>
<dbReference type="Proteomes" id="UP000568380">
    <property type="component" value="Unassembled WGS sequence"/>
</dbReference>
<evidence type="ECO:0000313" key="4">
    <source>
        <dbReference type="Proteomes" id="UP000568380"/>
    </source>
</evidence>
<evidence type="ECO:0000256" key="1">
    <source>
        <dbReference type="SAM" id="MobiDB-lite"/>
    </source>
</evidence>
<feature type="region of interest" description="Disordered" evidence="1">
    <location>
        <begin position="1"/>
        <end position="117"/>
    </location>
</feature>
<keyword evidence="2" id="KW-0812">Transmembrane</keyword>
<feature type="compositionally biased region" description="Low complexity" evidence="1">
    <location>
        <begin position="58"/>
        <end position="109"/>
    </location>
</feature>
<dbReference type="EMBL" id="JACHIN010000008">
    <property type="protein sequence ID" value="MBB5080257.1"/>
    <property type="molecule type" value="Genomic_DNA"/>
</dbReference>
<dbReference type="RefSeq" id="WP_246509574.1">
    <property type="nucleotide sequence ID" value="NZ_JACHIN010000008.1"/>
</dbReference>
<feature type="compositionally biased region" description="Pro residues" evidence="1">
    <location>
        <begin position="14"/>
        <end position="45"/>
    </location>
</feature>
<evidence type="ECO:0000256" key="2">
    <source>
        <dbReference type="SAM" id="Phobius"/>
    </source>
</evidence>
<sequence>MSDDFRQGGGWQPPQQPPYEPPPQGGPQYGPPPQSGPQYGPPGGPPYGQQPSGPQPSGPQYGQPPSGPQYGQQPSGPQYGQQPQYGQPPFGQPPYGQQQFGQPPYGGAPQFPPPVDGKRLRPPLWQIAVAWGVAVVFVIAGIVLFAGGVTSGVSGAAPSKTFQPGQPATVTIDPADRPALYLSRGTQVSWECQINGNAKLVTTPVNQTVELNGTSWELIALVNAPAAGDYQISCTIEPDAQTRFGVGKDLASAAGGIMGGVAALFILPAVGVLIAVVWTVVVLVRRSGHRKRLAMGG</sequence>
<proteinExistence type="predicted"/>
<protein>
    <submittedName>
        <fullName evidence="3">Uncharacterized protein</fullName>
    </submittedName>
</protein>
<accession>A0A7W8A614</accession>
<name>A0A7W8A614_9ACTN</name>
<keyword evidence="2" id="KW-0472">Membrane</keyword>
<dbReference type="AlphaFoldDB" id="A0A7W8A614"/>
<dbReference type="PRINTS" id="PR01871">
    <property type="entry name" value="ANNEXINVII"/>
</dbReference>
<keyword evidence="2" id="KW-1133">Transmembrane helix</keyword>
<evidence type="ECO:0000313" key="3">
    <source>
        <dbReference type="EMBL" id="MBB5080257.1"/>
    </source>
</evidence>
<organism evidence="3 4">
    <name type="scientific">Nonomuraea endophytica</name>
    <dbReference type="NCBI Taxonomy" id="714136"/>
    <lineage>
        <taxon>Bacteria</taxon>
        <taxon>Bacillati</taxon>
        <taxon>Actinomycetota</taxon>
        <taxon>Actinomycetes</taxon>
        <taxon>Streptosporangiales</taxon>
        <taxon>Streptosporangiaceae</taxon>
        <taxon>Nonomuraea</taxon>
    </lineage>
</organism>
<comment type="caution">
    <text evidence="3">The sequence shown here is derived from an EMBL/GenBank/DDBJ whole genome shotgun (WGS) entry which is preliminary data.</text>
</comment>
<feature type="transmembrane region" description="Helical" evidence="2">
    <location>
        <begin position="257"/>
        <end position="284"/>
    </location>
</feature>